<evidence type="ECO:0000256" key="3">
    <source>
        <dbReference type="ARBA" id="ARBA00022692"/>
    </source>
</evidence>
<keyword evidence="5" id="KW-0735">Signal-anchor</keyword>
<keyword evidence="3" id="KW-0812">Transmembrane</keyword>
<organism evidence="9 10">
    <name type="scientific">Escallonia rubra</name>
    <dbReference type="NCBI Taxonomy" id="112253"/>
    <lineage>
        <taxon>Eukaryota</taxon>
        <taxon>Viridiplantae</taxon>
        <taxon>Streptophyta</taxon>
        <taxon>Embryophyta</taxon>
        <taxon>Tracheophyta</taxon>
        <taxon>Spermatophyta</taxon>
        <taxon>Magnoliopsida</taxon>
        <taxon>eudicotyledons</taxon>
        <taxon>Gunneridae</taxon>
        <taxon>Pentapetalae</taxon>
        <taxon>asterids</taxon>
        <taxon>campanulids</taxon>
        <taxon>Escalloniales</taxon>
        <taxon>Escalloniaceae</taxon>
        <taxon>Escallonia</taxon>
    </lineage>
</organism>
<evidence type="ECO:0000313" key="9">
    <source>
        <dbReference type="EMBL" id="KAK2965981.1"/>
    </source>
</evidence>
<evidence type="ECO:0000256" key="7">
    <source>
        <dbReference type="ARBA" id="ARBA00023136"/>
    </source>
</evidence>
<evidence type="ECO:0000256" key="4">
    <source>
        <dbReference type="ARBA" id="ARBA00022824"/>
    </source>
</evidence>
<protein>
    <recommendedName>
        <fullName evidence="8">Signal peptidase complex subunit 3</fullName>
    </recommendedName>
</protein>
<dbReference type="GO" id="GO:0005787">
    <property type="term" value="C:signal peptidase complex"/>
    <property type="evidence" value="ECO:0007669"/>
    <property type="project" value="InterPro"/>
</dbReference>
<evidence type="ECO:0000313" key="10">
    <source>
        <dbReference type="Proteomes" id="UP001187471"/>
    </source>
</evidence>
<evidence type="ECO:0000256" key="1">
    <source>
        <dbReference type="ARBA" id="ARBA00004648"/>
    </source>
</evidence>
<reference evidence="9" key="1">
    <citation type="submission" date="2022-12" db="EMBL/GenBank/DDBJ databases">
        <title>Draft genome assemblies for two species of Escallonia (Escalloniales).</title>
        <authorList>
            <person name="Chanderbali A."/>
            <person name="Dervinis C."/>
            <person name="Anghel I."/>
            <person name="Soltis D."/>
            <person name="Soltis P."/>
            <person name="Zapata F."/>
        </authorList>
    </citation>
    <scope>NUCLEOTIDE SEQUENCE</scope>
    <source>
        <strain evidence="9">UCBG92.1500</strain>
        <tissue evidence="9">Leaf</tissue>
    </source>
</reference>
<keyword evidence="6" id="KW-1133">Transmembrane helix</keyword>
<keyword evidence="7" id="KW-0472">Membrane</keyword>
<dbReference type="AlphaFoldDB" id="A0AA88QPU7"/>
<comment type="subcellular location">
    <subcellularLocation>
        <location evidence="1">Endoplasmic reticulum membrane</location>
        <topology evidence="1">Single-pass type II membrane protein</topology>
    </subcellularLocation>
</comment>
<keyword evidence="10" id="KW-1185">Reference proteome</keyword>
<evidence type="ECO:0000256" key="5">
    <source>
        <dbReference type="ARBA" id="ARBA00022968"/>
    </source>
</evidence>
<proteinExistence type="inferred from homology"/>
<dbReference type="Proteomes" id="UP001187471">
    <property type="component" value="Unassembled WGS sequence"/>
</dbReference>
<gene>
    <name evidence="9" type="ORF">RJ640_002171</name>
</gene>
<accession>A0AA88QPU7</accession>
<dbReference type="InterPro" id="IPR007653">
    <property type="entry name" value="SPC3"/>
</dbReference>
<evidence type="ECO:0000256" key="6">
    <source>
        <dbReference type="ARBA" id="ARBA00022989"/>
    </source>
</evidence>
<name>A0AA88QPU7_9ASTE</name>
<keyword evidence="4" id="KW-0256">Endoplasmic reticulum</keyword>
<comment type="caution">
    <text evidence="9">The sequence shown here is derived from an EMBL/GenBank/DDBJ whole genome shotgun (WGS) entry which is preliminary data.</text>
</comment>
<dbReference type="EMBL" id="JAVXUO010003165">
    <property type="protein sequence ID" value="KAK2965981.1"/>
    <property type="molecule type" value="Genomic_DNA"/>
</dbReference>
<dbReference type="Pfam" id="PF04573">
    <property type="entry name" value="SPC22"/>
    <property type="match status" value="1"/>
</dbReference>
<comment type="similarity">
    <text evidence="2">Belongs to the SPCS3 family.</text>
</comment>
<evidence type="ECO:0000256" key="8">
    <source>
        <dbReference type="ARBA" id="ARBA00029556"/>
    </source>
</evidence>
<dbReference type="GO" id="GO:0045047">
    <property type="term" value="P:protein targeting to ER"/>
    <property type="evidence" value="ECO:0007669"/>
    <property type="project" value="TreeGrafter"/>
</dbReference>
<sequence>MSRGRGLCNQPKQMHKTLVAQTLAISAATEELKDCAPQTIPEDSNLFPRPRDHNVDVGDLGILIQVLQSTAHHLKLQICLRERFINGKTPSQLDVVKYVLRQGVRNRLVLVLKLLAYQPWLLATPLTKHSAKKTFMKSAGSASRSPDQVGEAYQLLPAIGYKLVSLWDGIIPAKEQAKFWIHTTNKYRFIDLCPLAFFANVQGSNLRGREFNMTLHWHVMPKTGKMFADKIVMSGYRLPEAYR</sequence>
<dbReference type="PANTHER" id="PTHR12804">
    <property type="entry name" value="MICROSOMAL SIGNAL PEPTIDASE 23 KD SUBUNIT SPC22/23"/>
    <property type="match status" value="1"/>
</dbReference>
<dbReference type="PANTHER" id="PTHR12804:SF0">
    <property type="entry name" value="SIGNAL PEPTIDASE COMPLEX SUBUNIT 3"/>
    <property type="match status" value="1"/>
</dbReference>
<dbReference type="GO" id="GO:0006465">
    <property type="term" value="P:signal peptide processing"/>
    <property type="evidence" value="ECO:0007669"/>
    <property type="project" value="InterPro"/>
</dbReference>
<evidence type="ECO:0000256" key="2">
    <source>
        <dbReference type="ARBA" id="ARBA00009289"/>
    </source>
</evidence>